<dbReference type="Pfam" id="PF00067">
    <property type="entry name" value="p450"/>
    <property type="match status" value="1"/>
</dbReference>
<dbReference type="Proteomes" id="UP001283341">
    <property type="component" value="Unassembled WGS sequence"/>
</dbReference>
<dbReference type="GO" id="GO:0020037">
    <property type="term" value="F:heme binding"/>
    <property type="evidence" value="ECO:0007669"/>
    <property type="project" value="InterPro"/>
</dbReference>
<keyword evidence="6" id="KW-0472">Membrane</keyword>
<feature type="region of interest" description="Disordered" evidence="5">
    <location>
        <begin position="314"/>
        <end position="341"/>
    </location>
</feature>
<dbReference type="PANTHER" id="PTHR24305">
    <property type="entry name" value="CYTOCHROME P450"/>
    <property type="match status" value="1"/>
</dbReference>
<gene>
    <name evidence="7" type="ORF">B0H66DRAFT_617882</name>
</gene>
<dbReference type="Gene3D" id="1.10.630.10">
    <property type="entry name" value="Cytochrome P450"/>
    <property type="match status" value="1"/>
</dbReference>
<evidence type="ECO:0000256" key="6">
    <source>
        <dbReference type="SAM" id="Phobius"/>
    </source>
</evidence>
<dbReference type="AlphaFoldDB" id="A0AAE0IK85"/>
<dbReference type="InterPro" id="IPR001128">
    <property type="entry name" value="Cyt_P450"/>
</dbReference>
<keyword evidence="2" id="KW-0349">Heme</keyword>
<evidence type="ECO:0000313" key="7">
    <source>
        <dbReference type="EMBL" id="KAK3326713.1"/>
    </source>
</evidence>
<feature type="transmembrane region" description="Helical" evidence="6">
    <location>
        <begin position="6"/>
        <end position="27"/>
    </location>
</feature>
<reference evidence="7" key="2">
    <citation type="submission" date="2023-06" db="EMBL/GenBank/DDBJ databases">
        <authorList>
            <consortium name="Lawrence Berkeley National Laboratory"/>
            <person name="Haridas S."/>
            <person name="Hensen N."/>
            <person name="Bonometti L."/>
            <person name="Westerberg I."/>
            <person name="Brannstrom I.O."/>
            <person name="Guillou S."/>
            <person name="Cros-Aarteil S."/>
            <person name="Calhoun S."/>
            <person name="Kuo A."/>
            <person name="Mondo S."/>
            <person name="Pangilinan J."/>
            <person name="Riley R."/>
            <person name="Labutti K."/>
            <person name="Andreopoulos B."/>
            <person name="Lipzen A."/>
            <person name="Chen C."/>
            <person name="Yanf M."/>
            <person name="Daum C."/>
            <person name="Ng V."/>
            <person name="Clum A."/>
            <person name="Steindorff A."/>
            <person name="Ohm R."/>
            <person name="Martin F."/>
            <person name="Silar P."/>
            <person name="Natvig D."/>
            <person name="Lalanne C."/>
            <person name="Gautier V."/>
            <person name="Ament-Velasquez S.L."/>
            <person name="Kruys A."/>
            <person name="Hutchinson M.I."/>
            <person name="Powell A.J."/>
            <person name="Barry K."/>
            <person name="Miller A.N."/>
            <person name="Grigoriev I.V."/>
            <person name="Debuchy R."/>
            <person name="Gladieux P."/>
            <person name="Thoren M.H."/>
            <person name="Johannesson H."/>
        </authorList>
    </citation>
    <scope>NUCLEOTIDE SEQUENCE</scope>
    <source>
        <strain evidence="7">CBS 118394</strain>
    </source>
</reference>
<comment type="caution">
    <text evidence="7">The sequence shown here is derived from an EMBL/GenBank/DDBJ whole genome shotgun (WGS) entry which is preliminary data.</text>
</comment>
<evidence type="ECO:0000313" key="8">
    <source>
        <dbReference type="Proteomes" id="UP001283341"/>
    </source>
</evidence>
<dbReference type="InterPro" id="IPR036396">
    <property type="entry name" value="Cyt_P450_sf"/>
</dbReference>
<accession>A0AAE0IK85</accession>
<proteinExistence type="inferred from homology"/>
<evidence type="ECO:0000256" key="3">
    <source>
        <dbReference type="ARBA" id="ARBA00022723"/>
    </source>
</evidence>
<dbReference type="InterPro" id="IPR050121">
    <property type="entry name" value="Cytochrome_P450_monoxygenase"/>
</dbReference>
<dbReference type="GO" id="GO:0016705">
    <property type="term" value="F:oxidoreductase activity, acting on paired donors, with incorporation or reduction of molecular oxygen"/>
    <property type="evidence" value="ECO:0007669"/>
    <property type="project" value="InterPro"/>
</dbReference>
<evidence type="ECO:0008006" key="9">
    <source>
        <dbReference type="Google" id="ProtNLM"/>
    </source>
</evidence>
<dbReference type="GO" id="GO:0005506">
    <property type="term" value="F:iron ion binding"/>
    <property type="evidence" value="ECO:0007669"/>
    <property type="project" value="InterPro"/>
</dbReference>
<evidence type="ECO:0000256" key="1">
    <source>
        <dbReference type="ARBA" id="ARBA00010617"/>
    </source>
</evidence>
<dbReference type="PANTHER" id="PTHR24305:SF166">
    <property type="entry name" value="CYTOCHROME P450 12A4, MITOCHONDRIAL-RELATED"/>
    <property type="match status" value="1"/>
</dbReference>
<protein>
    <recommendedName>
        <fullName evidence="9">Cytochrome P450</fullName>
    </recommendedName>
</protein>
<reference evidence="7" key="1">
    <citation type="journal article" date="2023" name="Mol. Phylogenet. Evol.">
        <title>Genome-scale phylogeny and comparative genomics of the fungal order Sordariales.</title>
        <authorList>
            <person name="Hensen N."/>
            <person name="Bonometti L."/>
            <person name="Westerberg I."/>
            <person name="Brannstrom I.O."/>
            <person name="Guillou S."/>
            <person name="Cros-Aarteil S."/>
            <person name="Calhoun S."/>
            <person name="Haridas S."/>
            <person name="Kuo A."/>
            <person name="Mondo S."/>
            <person name="Pangilinan J."/>
            <person name="Riley R."/>
            <person name="LaButti K."/>
            <person name="Andreopoulos B."/>
            <person name="Lipzen A."/>
            <person name="Chen C."/>
            <person name="Yan M."/>
            <person name="Daum C."/>
            <person name="Ng V."/>
            <person name="Clum A."/>
            <person name="Steindorff A."/>
            <person name="Ohm R.A."/>
            <person name="Martin F."/>
            <person name="Silar P."/>
            <person name="Natvig D.O."/>
            <person name="Lalanne C."/>
            <person name="Gautier V."/>
            <person name="Ament-Velasquez S.L."/>
            <person name="Kruys A."/>
            <person name="Hutchinson M.I."/>
            <person name="Powell A.J."/>
            <person name="Barry K."/>
            <person name="Miller A.N."/>
            <person name="Grigoriev I.V."/>
            <person name="Debuchy R."/>
            <person name="Gladieux P."/>
            <person name="Hiltunen Thoren M."/>
            <person name="Johannesson H."/>
        </authorList>
    </citation>
    <scope>NUCLEOTIDE SEQUENCE</scope>
    <source>
        <strain evidence="7">CBS 118394</strain>
    </source>
</reference>
<keyword evidence="3" id="KW-0479">Metal-binding</keyword>
<keyword evidence="6" id="KW-1133">Transmembrane helix</keyword>
<dbReference type="EMBL" id="JAUEDM010000002">
    <property type="protein sequence ID" value="KAK3326713.1"/>
    <property type="molecule type" value="Genomic_DNA"/>
</dbReference>
<dbReference type="GO" id="GO:0004497">
    <property type="term" value="F:monooxygenase activity"/>
    <property type="evidence" value="ECO:0007669"/>
    <property type="project" value="InterPro"/>
</dbReference>
<dbReference type="SUPFAM" id="SSF48264">
    <property type="entry name" value="Cytochrome P450"/>
    <property type="match status" value="1"/>
</dbReference>
<name>A0AAE0IK85_9PEZI</name>
<evidence type="ECO:0000256" key="2">
    <source>
        <dbReference type="ARBA" id="ARBA00022617"/>
    </source>
</evidence>
<keyword evidence="8" id="KW-1185">Reference proteome</keyword>
<evidence type="ECO:0000256" key="4">
    <source>
        <dbReference type="ARBA" id="ARBA00023004"/>
    </source>
</evidence>
<sequence>MATLSIFLRGIIMLLASWTLYLGVCLLRNYMVARKIGVPIRIIPIDRLNPIWMLIDRKVLSVLKWLVPWVDGTGFARYNFRGWELKDRIRSHQELGDAFVLVTPGMVLSCRPRCADGGLSSKKQFPALHRAHWNSQCLGTQHLDGRRCTMEDATQADSDMLHRANNKIVWSESTVISKAMLHNWTSEPSVKTIAPDTRSLSLNVLSTAGFGKSAATYFDDAKARRGGLAEQEIYANMFVLNLAGHDTTAHTFTFALYFLAAHPAVTDWISEELRRVLGDHPPGEWHYKSNFPRLKRCLAVNPVRDDPSLQSCAPGQVNAFPAPDSPRRPWHGQQEPTALQL</sequence>
<keyword evidence="6" id="KW-0812">Transmembrane</keyword>
<keyword evidence="4" id="KW-0408">Iron</keyword>
<evidence type="ECO:0000256" key="5">
    <source>
        <dbReference type="SAM" id="MobiDB-lite"/>
    </source>
</evidence>
<organism evidence="7 8">
    <name type="scientific">Apodospora peruviana</name>
    <dbReference type="NCBI Taxonomy" id="516989"/>
    <lineage>
        <taxon>Eukaryota</taxon>
        <taxon>Fungi</taxon>
        <taxon>Dikarya</taxon>
        <taxon>Ascomycota</taxon>
        <taxon>Pezizomycotina</taxon>
        <taxon>Sordariomycetes</taxon>
        <taxon>Sordariomycetidae</taxon>
        <taxon>Sordariales</taxon>
        <taxon>Lasiosphaeriaceae</taxon>
        <taxon>Apodospora</taxon>
    </lineage>
</organism>
<comment type="similarity">
    <text evidence="1">Belongs to the cytochrome P450 family.</text>
</comment>